<keyword evidence="7" id="KW-0539">Nucleus</keyword>
<evidence type="ECO:0000256" key="2">
    <source>
        <dbReference type="ARBA" id="ARBA00005816"/>
    </source>
</evidence>
<evidence type="ECO:0000259" key="10">
    <source>
        <dbReference type="Pfam" id="PF13878"/>
    </source>
</evidence>
<comment type="subcellular location">
    <subcellularLocation>
        <location evidence="1">Nucleus</location>
    </subcellularLocation>
</comment>
<dbReference type="AlphaFoldDB" id="A0AAN9IRG8"/>
<reference evidence="12 13" key="1">
    <citation type="submission" date="2024-01" db="EMBL/GenBank/DDBJ databases">
        <title>The genomes of 5 underutilized Papilionoideae crops provide insights into root nodulation and disease resistance.</title>
        <authorList>
            <person name="Yuan L."/>
        </authorList>
    </citation>
    <scope>NUCLEOTIDE SEQUENCE [LARGE SCALE GENOMIC DNA]</scope>
    <source>
        <strain evidence="12">LY-2023</strain>
        <tissue evidence="12">Leaf</tissue>
    </source>
</reference>
<dbReference type="Pfam" id="PF13880">
    <property type="entry name" value="Acetyltransf_13"/>
    <property type="match status" value="1"/>
</dbReference>
<proteinExistence type="inferred from homology"/>
<dbReference type="InterPro" id="IPR028005">
    <property type="entry name" value="AcTrfase_ESCO_Znf_dom"/>
</dbReference>
<evidence type="ECO:0000256" key="8">
    <source>
        <dbReference type="ARBA" id="ARBA00023306"/>
    </source>
</evidence>
<evidence type="ECO:0000256" key="6">
    <source>
        <dbReference type="ARBA" id="ARBA00022833"/>
    </source>
</evidence>
<evidence type="ECO:0000313" key="13">
    <source>
        <dbReference type="Proteomes" id="UP001359559"/>
    </source>
</evidence>
<evidence type="ECO:0000256" key="4">
    <source>
        <dbReference type="ARBA" id="ARBA00022723"/>
    </source>
</evidence>
<organism evidence="12 13">
    <name type="scientific">Clitoria ternatea</name>
    <name type="common">Butterfly pea</name>
    <dbReference type="NCBI Taxonomy" id="43366"/>
    <lineage>
        <taxon>Eukaryota</taxon>
        <taxon>Viridiplantae</taxon>
        <taxon>Streptophyta</taxon>
        <taxon>Embryophyta</taxon>
        <taxon>Tracheophyta</taxon>
        <taxon>Spermatophyta</taxon>
        <taxon>Magnoliopsida</taxon>
        <taxon>eudicotyledons</taxon>
        <taxon>Gunneridae</taxon>
        <taxon>Pentapetalae</taxon>
        <taxon>rosids</taxon>
        <taxon>fabids</taxon>
        <taxon>Fabales</taxon>
        <taxon>Fabaceae</taxon>
        <taxon>Papilionoideae</taxon>
        <taxon>50 kb inversion clade</taxon>
        <taxon>NPAAA clade</taxon>
        <taxon>indigoferoid/millettioid clade</taxon>
        <taxon>Phaseoleae</taxon>
        <taxon>Clitoria</taxon>
    </lineage>
</organism>
<keyword evidence="13" id="KW-1185">Reference proteome</keyword>
<gene>
    <name evidence="12" type="ORF">RJT34_19539</name>
</gene>
<dbReference type="InterPro" id="IPR028009">
    <property type="entry name" value="ESCO_Acetyltransf_dom"/>
</dbReference>
<keyword evidence="3" id="KW-0808">Transferase</keyword>
<dbReference type="GO" id="GO:0005634">
    <property type="term" value="C:nucleus"/>
    <property type="evidence" value="ECO:0007669"/>
    <property type="project" value="UniProtKB-SubCell"/>
</dbReference>
<evidence type="ECO:0000313" key="12">
    <source>
        <dbReference type="EMBL" id="KAK7284786.1"/>
    </source>
</evidence>
<name>A0AAN9IRG8_CLITE</name>
<dbReference type="GO" id="GO:0007064">
    <property type="term" value="P:mitotic sister chromatid cohesion"/>
    <property type="evidence" value="ECO:0007669"/>
    <property type="project" value="TreeGrafter"/>
</dbReference>
<evidence type="ECO:0000256" key="7">
    <source>
        <dbReference type="ARBA" id="ARBA00023242"/>
    </source>
</evidence>
<evidence type="ECO:0000256" key="5">
    <source>
        <dbReference type="ARBA" id="ARBA00022771"/>
    </source>
</evidence>
<protein>
    <submittedName>
        <fullName evidence="12">Uncharacterized protein</fullName>
    </submittedName>
</protein>
<dbReference type="GO" id="GO:0008270">
    <property type="term" value="F:zinc ion binding"/>
    <property type="evidence" value="ECO:0007669"/>
    <property type="project" value="UniProtKB-KW"/>
</dbReference>
<dbReference type="PANTHER" id="PTHR45884">
    <property type="entry name" value="N-ACETYLTRANSFERASE ECO"/>
    <property type="match status" value="1"/>
</dbReference>
<dbReference type="Proteomes" id="UP001359559">
    <property type="component" value="Unassembled WGS sequence"/>
</dbReference>
<keyword evidence="8" id="KW-0131">Cell cycle</keyword>
<dbReference type="Pfam" id="PF13878">
    <property type="entry name" value="zf-C2H2_3"/>
    <property type="match status" value="1"/>
</dbReference>
<evidence type="ECO:0000259" key="11">
    <source>
        <dbReference type="Pfam" id="PF13880"/>
    </source>
</evidence>
<evidence type="ECO:0000256" key="1">
    <source>
        <dbReference type="ARBA" id="ARBA00004123"/>
    </source>
</evidence>
<feature type="domain" description="N-acetyltransferase ESCO zinc-finger" evidence="10">
    <location>
        <begin position="95"/>
        <end position="134"/>
    </location>
</feature>
<keyword evidence="6" id="KW-0862">Zinc</keyword>
<feature type="domain" description="N-acetyltransferase ESCO acetyl-transferase" evidence="11">
    <location>
        <begin position="286"/>
        <end position="353"/>
    </location>
</feature>
<accession>A0AAN9IRG8</accession>
<dbReference type="EMBL" id="JAYKXN010000005">
    <property type="protein sequence ID" value="KAK7284786.1"/>
    <property type="molecule type" value="Genomic_DNA"/>
</dbReference>
<keyword evidence="4" id="KW-0479">Metal-binding</keyword>
<dbReference type="PANTHER" id="PTHR45884:SF2">
    <property type="entry name" value="N-ACETYLTRANSFERASE ECO"/>
    <property type="match status" value="1"/>
</dbReference>
<keyword evidence="5" id="KW-0863">Zinc-finger</keyword>
<keyword evidence="9" id="KW-0012">Acyltransferase</keyword>
<dbReference type="GO" id="GO:0000785">
    <property type="term" value="C:chromatin"/>
    <property type="evidence" value="ECO:0007669"/>
    <property type="project" value="TreeGrafter"/>
</dbReference>
<dbReference type="GO" id="GO:0061733">
    <property type="term" value="F:protein-lysine-acetyltransferase activity"/>
    <property type="evidence" value="ECO:0007669"/>
    <property type="project" value="TreeGrafter"/>
</dbReference>
<comment type="caution">
    <text evidence="12">The sequence shown here is derived from an EMBL/GenBank/DDBJ whole genome shotgun (WGS) entry which is preliminary data.</text>
</comment>
<evidence type="ECO:0000256" key="9">
    <source>
        <dbReference type="ARBA" id="ARBA00023315"/>
    </source>
</evidence>
<evidence type="ECO:0000256" key="3">
    <source>
        <dbReference type="ARBA" id="ARBA00022679"/>
    </source>
</evidence>
<sequence>MKSTTHSITNITTLYSFIPLQMQRKINAFFKPPSASTPSSLPNDDLSIWENKQHHILNTYRRTRRNPNAVNSHPNSEPSVTGKTVVRNKKRSYAQFHLDFGQSDFLLRACSVCGVEFTPGDPEDEKSHKEFHKRYTQGIQFRGWTSERVIPLPNVKESRIIFVSENDPSSHRNKVEEVVRMMEIELGSGWIVHEHCKVYLFVSVQRIVGCLVAEPIEEAFAVVSCSIEGHSEGMRKKETKSCSTTLQFGNIVFQREVVKRAVSASDSEGVDSSIGGAIFCDSKPVAAACGIRAIWVTPSNRRKQIASQLLEAVRKSFCTGCELQLSQIAFSQPTSAGKALASRYTGTGSFLVYKANKTRT</sequence>
<comment type="similarity">
    <text evidence="2">Belongs to the acetyltransferase family. ECO subfamily.</text>
</comment>